<accession>A0AAW8CSJ5</accession>
<dbReference type="RefSeq" id="WP_307607862.1">
    <property type="nucleotide sequence ID" value="NZ_JAUSRD010000002.1"/>
</dbReference>
<sequence>MSDDDLDDFHINDERCRAKLFDAMKADFETYGPVSKQRVLEAIGFILSSHDLERYWRAVVPHALPLDEVEDKLGYLRTLYQKLAGNEPPQKEYGADVQLINDLHDIDLRS</sequence>
<dbReference type="AlphaFoldDB" id="A0AAW8CSJ5"/>
<proteinExistence type="predicted"/>
<name>A0AAW8CSJ5_9BURK</name>
<dbReference type="Proteomes" id="UP001242045">
    <property type="component" value="Unassembled WGS sequence"/>
</dbReference>
<dbReference type="EMBL" id="JAUSRD010000002">
    <property type="protein sequence ID" value="MDP9891902.1"/>
    <property type="molecule type" value="Genomic_DNA"/>
</dbReference>
<gene>
    <name evidence="1" type="ORF">J2W31_001005</name>
</gene>
<evidence type="ECO:0000313" key="1">
    <source>
        <dbReference type="EMBL" id="MDP9891902.1"/>
    </source>
</evidence>
<comment type="caution">
    <text evidence="1">The sequence shown here is derived from an EMBL/GenBank/DDBJ whole genome shotgun (WGS) entry which is preliminary data.</text>
</comment>
<reference evidence="1" key="1">
    <citation type="submission" date="2023-07" db="EMBL/GenBank/DDBJ databases">
        <title>Sorghum-associated microbial communities from plants grown in Nebraska, USA.</title>
        <authorList>
            <person name="Schachtman D."/>
        </authorList>
    </citation>
    <scope>NUCLEOTIDE SEQUENCE</scope>
    <source>
        <strain evidence="1">DS3754</strain>
    </source>
</reference>
<evidence type="ECO:0000313" key="2">
    <source>
        <dbReference type="Proteomes" id="UP001242045"/>
    </source>
</evidence>
<organism evidence="1 2">
    <name type="scientific">Variovorax boronicumulans</name>
    <dbReference type="NCBI Taxonomy" id="436515"/>
    <lineage>
        <taxon>Bacteria</taxon>
        <taxon>Pseudomonadati</taxon>
        <taxon>Pseudomonadota</taxon>
        <taxon>Betaproteobacteria</taxon>
        <taxon>Burkholderiales</taxon>
        <taxon>Comamonadaceae</taxon>
        <taxon>Variovorax</taxon>
    </lineage>
</organism>
<protein>
    <submittedName>
        <fullName evidence="1">Uncharacterized protein</fullName>
    </submittedName>
</protein>